<dbReference type="GO" id="GO:0051537">
    <property type="term" value="F:2 iron, 2 sulfur cluster binding"/>
    <property type="evidence" value="ECO:0007669"/>
    <property type="project" value="UniProtKB-KW"/>
</dbReference>
<keyword evidence="3" id="KW-0560">Oxidoreductase</keyword>
<keyword evidence="1" id="KW-0001">2Fe-2S</keyword>
<dbReference type="Pfam" id="PF00355">
    <property type="entry name" value="Rieske"/>
    <property type="match status" value="1"/>
</dbReference>
<dbReference type="InterPro" id="IPR044043">
    <property type="entry name" value="VanA_C_cat"/>
</dbReference>
<dbReference type="PANTHER" id="PTHR21266">
    <property type="entry name" value="IRON-SULFUR DOMAIN CONTAINING PROTEIN"/>
    <property type="match status" value="1"/>
</dbReference>
<protein>
    <submittedName>
        <fullName evidence="7">3-phenylpropionate dioxygenase</fullName>
    </submittedName>
</protein>
<dbReference type="PROSITE" id="PS51296">
    <property type="entry name" value="RIESKE"/>
    <property type="match status" value="1"/>
</dbReference>
<dbReference type="GO" id="GO:0046872">
    <property type="term" value="F:metal ion binding"/>
    <property type="evidence" value="ECO:0007669"/>
    <property type="project" value="UniProtKB-KW"/>
</dbReference>
<dbReference type="Proteomes" id="UP000245765">
    <property type="component" value="Unassembled WGS sequence"/>
</dbReference>
<evidence type="ECO:0000256" key="4">
    <source>
        <dbReference type="ARBA" id="ARBA00023004"/>
    </source>
</evidence>
<keyword evidence="2" id="KW-0479">Metal-binding</keyword>
<dbReference type="InterPro" id="IPR050584">
    <property type="entry name" value="Cholesterol_7-desaturase"/>
</dbReference>
<dbReference type="RefSeq" id="WP_109869083.1">
    <property type="nucleotide sequence ID" value="NZ_QGNA01000001.1"/>
</dbReference>
<keyword evidence="8" id="KW-1185">Reference proteome</keyword>
<evidence type="ECO:0000256" key="1">
    <source>
        <dbReference type="ARBA" id="ARBA00022714"/>
    </source>
</evidence>
<dbReference type="GO" id="GO:0051213">
    <property type="term" value="F:dioxygenase activity"/>
    <property type="evidence" value="ECO:0007669"/>
    <property type="project" value="UniProtKB-KW"/>
</dbReference>
<dbReference type="Pfam" id="PF19112">
    <property type="entry name" value="VanA_C"/>
    <property type="match status" value="1"/>
</dbReference>
<evidence type="ECO:0000256" key="2">
    <source>
        <dbReference type="ARBA" id="ARBA00022723"/>
    </source>
</evidence>
<name>A0A317FJG8_9PROT</name>
<dbReference type="InterPro" id="IPR036922">
    <property type="entry name" value="Rieske_2Fe-2S_sf"/>
</dbReference>
<accession>A0A317FJG8</accession>
<evidence type="ECO:0000256" key="3">
    <source>
        <dbReference type="ARBA" id="ARBA00023002"/>
    </source>
</evidence>
<dbReference type="PANTHER" id="PTHR21266:SF60">
    <property type="entry name" value="3-KETOSTEROID-9-ALPHA-MONOOXYGENASE, OXYGENASE COMPONENT"/>
    <property type="match status" value="1"/>
</dbReference>
<organism evidence="7 8">
    <name type="scientific">Falsiroseomonas bella</name>
    <dbReference type="NCBI Taxonomy" id="2184016"/>
    <lineage>
        <taxon>Bacteria</taxon>
        <taxon>Pseudomonadati</taxon>
        <taxon>Pseudomonadota</taxon>
        <taxon>Alphaproteobacteria</taxon>
        <taxon>Acetobacterales</taxon>
        <taxon>Roseomonadaceae</taxon>
        <taxon>Falsiroseomonas</taxon>
    </lineage>
</organism>
<reference evidence="8" key="1">
    <citation type="submission" date="2018-05" db="EMBL/GenBank/DDBJ databases">
        <authorList>
            <person name="Du Z."/>
            <person name="Wang X."/>
        </authorList>
    </citation>
    <scope>NUCLEOTIDE SEQUENCE [LARGE SCALE GENOMIC DNA]</scope>
    <source>
        <strain evidence="8">CQN31</strain>
    </source>
</reference>
<dbReference type="InterPro" id="IPR017941">
    <property type="entry name" value="Rieske_2Fe-2S"/>
</dbReference>
<dbReference type="SUPFAM" id="SSF50022">
    <property type="entry name" value="ISP domain"/>
    <property type="match status" value="1"/>
</dbReference>
<keyword evidence="5" id="KW-0411">Iron-sulfur</keyword>
<dbReference type="EMBL" id="QGNA01000001">
    <property type="protein sequence ID" value="PWS38462.1"/>
    <property type="molecule type" value="Genomic_DNA"/>
</dbReference>
<gene>
    <name evidence="7" type="ORF">DFH01_04050</name>
</gene>
<proteinExistence type="predicted"/>
<dbReference type="Gene3D" id="3.90.380.10">
    <property type="entry name" value="Naphthalene 1,2-dioxygenase Alpha Subunit, Chain A, domain 1"/>
    <property type="match status" value="1"/>
</dbReference>
<dbReference type="SUPFAM" id="SSF55961">
    <property type="entry name" value="Bet v1-like"/>
    <property type="match status" value="1"/>
</dbReference>
<dbReference type="Gene3D" id="2.102.10.10">
    <property type="entry name" value="Rieske [2Fe-2S] iron-sulphur domain"/>
    <property type="match status" value="1"/>
</dbReference>
<dbReference type="AlphaFoldDB" id="A0A317FJG8"/>
<keyword evidence="7" id="KW-0223">Dioxygenase</keyword>
<feature type="domain" description="Rieske" evidence="6">
    <location>
        <begin position="32"/>
        <end position="137"/>
    </location>
</feature>
<evidence type="ECO:0000259" key="6">
    <source>
        <dbReference type="PROSITE" id="PS51296"/>
    </source>
</evidence>
<evidence type="ECO:0000313" key="8">
    <source>
        <dbReference type="Proteomes" id="UP000245765"/>
    </source>
</evidence>
<evidence type="ECO:0000256" key="5">
    <source>
        <dbReference type="ARBA" id="ARBA00023014"/>
    </source>
</evidence>
<keyword evidence="4" id="KW-0408">Iron</keyword>
<comment type="caution">
    <text evidence="7">The sequence shown here is derived from an EMBL/GenBank/DDBJ whole genome shotgun (WGS) entry which is preliminary data.</text>
</comment>
<dbReference type="OrthoDB" id="9800776at2"/>
<sequence length="355" mass="39994">MSTVLERPAAGLATPTDKEVQGALATGLRNRWYPVLPSRFVETGGRPVGLTRLGEKIVLWRDVQGAIHVQTDRCPHRAVPLSRGMNEGDRLRCAYHGVEVGPDGTVLSVPGQPGCPLEGRKAVKTFPTVECADAIWVWFGDALHEEAAPFNPPEQLAGGEWGSFCCYADWNASWRYIYDNLMDPMHGTFLHANSHTMYQGDTQATFVTRDTPKGFVFEKAGQRDVNFDWSEFLDDGALYVRLEIPYPKTGGPGGNFGIVSVITPIDETNSACFFFRVRKVQGWQRDVWRFLYRTKLEPRHWHVLEQDREMMDGCGLGLERHEMLYQHDAGLIRLRRYLAKEARGQLVALREAGKA</sequence>
<evidence type="ECO:0000313" key="7">
    <source>
        <dbReference type="EMBL" id="PWS38462.1"/>
    </source>
</evidence>